<sequence length="115" mass="13688">MTPKFCLSRFVMPLTEMQTRLGTEKDDLDGMDFCDYLKQAPTAIQELIRKFRDCYHVFNNKATGAEQEDQREQLLTLVQDVVDKCKGRYYTNSQYQKTEEEIQKETQVLQENYRE</sequence>
<keyword evidence="2" id="KW-1185">Reference proteome</keyword>
<organism evidence="1 2">
    <name type="scientific">Ovis ammon polii x Ovis aries</name>
    <dbReference type="NCBI Taxonomy" id="2918886"/>
    <lineage>
        <taxon>Eukaryota</taxon>
        <taxon>Metazoa</taxon>
        <taxon>Chordata</taxon>
        <taxon>Craniata</taxon>
        <taxon>Vertebrata</taxon>
        <taxon>Euteleostomi</taxon>
        <taxon>Mammalia</taxon>
        <taxon>Eutheria</taxon>
        <taxon>Laurasiatheria</taxon>
        <taxon>Artiodactyla</taxon>
        <taxon>Ruminantia</taxon>
        <taxon>Pecora</taxon>
        <taxon>Bovidae</taxon>
        <taxon>Caprinae</taxon>
        <taxon>Ovis</taxon>
    </lineage>
</organism>
<dbReference type="Proteomes" id="UP001057279">
    <property type="component" value="Linkage Group LG05"/>
</dbReference>
<accession>A0ACB9V6X3</accession>
<name>A0ACB9V6X3_9CETA</name>
<evidence type="ECO:0000313" key="1">
    <source>
        <dbReference type="EMBL" id="KAI4585220.1"/>
    </source>
</evidence>
<comment type="caution">
    <text evidence="1">The sequence shown here is derived from an EMBL/GenBank/DDBJ whole genome shotgun (WGS) entry which is preliminary data.</text>
</comment>
<protein>
    <submittedName>
        <fullName evidence="1">Uncharacterized protein</fullName>
    </submittedName>
</protein>
<gene>
    <name evidence="1" type="ORF">MJG53_006754</name>
</gene>
<reference evidence="1" key="1">
    <citation type="submission" date="2022-03" db="EMBL/GenBank/DDBJ databases">
        <title>Genomic analyses of argali, domestic sheep and their hybrids provide insights into chromosomal evolution, heterosis and genetic basis of agronomic traits.</title>
        <authorList>
            <person name="Li M."/>
        </authorList>
    </citation>
    <scope>NUCLEOTIDE SEQUENCE</scope>
    <source>
        <strain evidence="1">F1 hybrid</strain>
    </source>
</reference>
<dbReference type="EMBL" id="CM043030">
    <property type="protein sequence ID" value="KAI4585220.1"/>
    <property type="molecule type" value="Genomic_DNA"/>
</dbReference>
<evidence type="ECO:0000313" key="2">
    <source>
        <dbReference type="Proteomes" id="UP001057279"/>
    </source>
</evidence>
<proteinExistence type="predicted"/>